<keyword evidence="2" id="KW-1185">Reference proteome</keyword>
<dbReference type="RefSeq" id="WP_105053307.1">
    <property type="nucleotide sequence ID" value="NZ_BMYG01000001.1"/>
</dbReference>
<dbReference type="OrthoDB" id="5600394at2"/>
<accession>A0A2S7UXX2</accession>
<dbReference type="Pfam" id="PF08891">
    <property type="entry name" value="YfcL"/>
    <property type="match status" value="1"/>
</dbReference>
<organism evidence="1 2">
    <name type="scientific">Psychrosphaera saromensis</name>
    <dbReference type="NCBI Taxonomy" id="716813"/>
    <lineage>
        <taxon>Bacteria</taxon>
        <taxon>Pseudomonadati</taxon>
        <taxon>Pseudomonadota</taxon>
        <taxon>Gammaproteobacteria</taxon>
        <taxon>Alteromonadales</taxon>
        <taxon>Pseudoalteromonadaceae</taxon>
        <taxon>Psychrosphaera</taxon>
    </lineage>
</organism>
<protein>
    <recommendedName>
        <fullName evidence="3">YfcL family protein</fullName>
    </recommendedName>
</protein>
<dbReference type="Proteomes" id="UP000239007">
    <property type="component" value="Unassembled WGS sequence"/>
</dbReference>
<gene>
    <name evidence="1" type="ORF">BTO11_14745</name>
</gene>
<name>A0A2S7UXX2_9GAMM</name>
<reference evidence="1 2" key="1">
    <citation type="submission" date="2016-12" db="EMBL/GenBank/DDBJ databases">
        <title>Diversity of luminous bacteria.</title>
        <authorList>
            <person name="Yoshizawa S."/>
            <person name="Kogure K."/>
        </authorList>
    </citation>
    <scope>NUCLEOTIDE SEQUENCE [LARGE SCALE GENOMIC DNA]</scope>
    <source>
        <strain evidence="1 2">SA4-48</strain>
    </source>
</reference>
<dbReference type="InterPro" id="IPR014987">
    <property type="entry name" value="UPF_YfcL"/>
</dbReference>
<evidence type="ECO:0000313" key="1">
    <source>
        <dbReference type="EMBL" id="PQJ54783.1"/>
    </source>
</evidence>
<evidence type="ECO:0008006" key="3">
    <source>
        <dbReference type="Google" id="ProtNLM"/>
    </source>
</evidence>
<proteinExistence type="predicted"/>
<evidence type="ECO:0000313" key="2">
    <source>
        <dbReference type="Proteomes" id="UP000239007"/>
    </source>
</evidence>
<comment type="caution">
    <text evidence="1">The sequence shown here is derived from an EMBL/GenBank/DDBJ whole genome shotgun (WGS) entry which is preliminary data.</text>
</comment>
<dbReference type="AlphaFoldDB" id="A0A2S7UXX2"/>
<sequence length="94" mass="10351">MLNLEQLSDTAQEYFDGFVVNGTDDELFASGYLRGHVDLVVGTAMLEHTELTLDEVVENITSSVNKAIRNGELEQDDIKAVNTVLNSLLVHVSK</sequence>
<dbReference type="EMBL" id="MSCH01000003">
    <property type="protein sequence ID" value="PQJ54783.1"/>
    <property type="molecule type" value="Genomic_DNA"/>
</dbReference>